<feature type="region of interest" description="Disordered" evidence="1">
    <location>
        <begin position="1"/>
        <end position="21"/>
    </location>
</feature>
<proteinExistence type="predicted"/>
<accession>A0ABC8R353</accession>
<dbReference type="AlphaFoldDB" id="A0ABC8R353"/>
<reference evidence="2 3" key="1">
    <citation type="submission" date="2024-02" db="EMBL/GenBank/DDBJ databases">
        <authorList>
            <person name="Vignale AGUSTIN F."/>
            <person name="Sosa J E."/>
            <person name="Modenutti C."/>
        </authorList>
    </citation>
    <scope>NUCLEOTIDE SEQUENCE [LARGE SCALE GENOMIC DNA]</scope>
</reference>
<dbReference type="Proteomes" id="UP001642360">
    <property type="component" value="Unassembled WGS sequence"/>
</dbReference>
<organism evidence="2 3">
    <name type="scientific">Ilex paraguariensis</name>
    <name type="common">yerba mate</name>
    <dbReference type="NCBI Taxonomy" id="185542"/>
    <lineage>
        <taxon>Eukaryota</taxon>
        <taxon>Viridiplantae</taxon>
        <taxon>Streptophyta</taxon>
        <taxon>Embryophyta</taxon>
        <taxon>Tracheophyta</taxon>
        <taxon>Spermatophyta</taxon>
        <taxon>Magnoliopsida</taxon>
        <taxon>eudicotyledons</taxon>
        <taxon>Gunneridae</taxon>
        <taxon>Pentapetalae</taxon>
        <taxon>asterids</taxon>
        <taxon>campanulids</taxon>
        <taxon>Aquifoliales</taxon>
        <taxon>Aquifoliaceae</taxon>
        <taxon>Ilex</taxon>
    </lineage>
</organism>
<sequence length="180" mass="18426">MPTGNANYAPKGGAIKDCGGDTSSNDAKACWDYYDSEVVRSGGTDSKSGGAFCWSGDIGEDGHGVHDTEIHGGRRHMKEANAGGDACDKEVKGYVSAYLGAQDDIVGDAYIFDASGLAKGGTSDCLGSLGDTVKEFGDAVRGAGALGGTAGDTGKLRDDAICCAHSDKDMARRAFPREEG</sequence>
<gene>
    <name evidence="2" type="ORF">ILEXP_LOCUS6513</name>
</gene>
<protein>
    <submittedName>
        <fullName evidence="2">Uncharacterized protein</fullName>
    </submittedName>
</protein>
<evidence type="ECO:0000313" key="2">
    <source>
        <dbReference type="EMBL" id="CAK9139147.1"/>
    </source>
</evidence>
<comment type="caution">
    <text evidence="2">The sequence shown here is derived from an EMBL/GenBank/DDBJ whole genome shotgun (WGS) entry which is preliminary data.</text>
</comment>
<evidence type="ECO:0000313" key="3">
    <source>
        <dbReference type="Proteomes" id="UP001642360"/>
    </source>
</evidence>
<evidence type="ECO:0000256" key="1">
    <source>
        <dbReference type="SAM" id="MobiDB-lite"/>
    </source>
</evidence>
<keyword evidence="3" id="KW-1185">Reference proteome</keyword>
<dbReference type="EMBL" id="CAUOFW020000939">
    <property type="protein sequence ID" value="CAK9139147.1"/>
    <property type="molecule type" value="Genomic_DNA"/>
</dbReference>
<name>A0ABC8R353_9AQUA</name>